<gene>
    <name evidence="4" type="ORF">EV190_102280</name>
</gene>
<dbReference type="GO" id="GO:0004519">
    <property type="term" value="F:endonuclease activity"/>
    <property type="evidence" value="ECO:0007669"/>
    <property type="project" value="UniProtKB-KW"/>
</dbReference>
<feature type="region of interest" description="Disordered" evidence="1">
    <location>
        <begin position="121"/>
        <end position="146"/>
    </location>
</feature>
<accession>A0A4R6VCF4</accession>
<dbReference type="PANTHER" id="PTHR43581">
    <property type="entry name" value="ATP/GTP PHOSPHATASE"/>
    <property type="match status" value="1"/>
</dbReference>
<feature type="compositionally biased region" description="Basic residues" evidence="1">
    <location>
        <begin position="595"/>
        <end position="606"/>
    </location>
</feature>
<name>A0A4R6VCF4_9ACTN</name>
<keyword evidence="4" id="KW-0255">Endonuclease</keyword>
<dbReference type="InterPro" id="IPR041685">
    <property type="entry name" value="AAA_GajA/Old/RecF-like"/>
</dbReference>
<keyword evidence="5" id="KW-1185">Reference proteome</keyword>
<dbReference type="InterPro" id="IPR027417">
    <property type="entry name" value="P-loop_NTPase"/>
</dbReference>
<dbReference type="AlphaFoldDB" id="A0A4R6VCF4"/>
<dbReference type="InterPro" id="IPR051396">
    <property type="entry name" value="Bact_Antivir_Def_Nuclease"/>
</dbReference>
<reference evidence="4 5" key="1">
    <citation type="submission" date="2019-03" db="EMBL/GenBank/DDBJ databases">
        <title>Genomic Encyclopedia of Type Strains, Phase IV (KMG-IV): sequencing the most valuable type-strain genomes for metagenomic binning, comparative biology and taxonomic classification.</title>
        <authorList>
            <person name="Goeker M."/>
        </authorList>
    </citation>
    <scope>NUCLEOTIDE SEQUENCE [LARGE SCALE GENOMIC DNA]</scope>
    <source>
        <strain evidence="4 5">DSM 46770</strain>
    </source>
</reference>
<dbReference type="InterPro" id="IPR034139">
    <property type="entry name" value="TOPRIM_OLD"/>
</dbReference>
<proteinExistence type="predicted"/>
<feature type="domain" description="Endonuclease GajA/Old nuclease/RecF-like AAA" evidence="2">
    <location>
        <begin position="1"/>
        <end position="50"/>
    </location>
</feature>
<protein>
    <submittedName>
        <fullName evidence="4">Putative ATP-dependent endonuclease of OLD family</fullName>
    </submittedName>
</protein>
<sequence length="606" mass="67311">MYLQQLRINGFRSLADAVIDLQPGVTVLVGENNAGKSNVMDAVRLLTAPLDGKRDLYFRAEDLHRDGCPEEAHHDGCSRDIRISGRYTSADEGDLAVYSQALNADLKSLGYHLTYTPPSFGSQRGESTWRAGDTDTTDRDPEPAARGRIRHLYLPPLRDAQRELASHTGSRIRYVVESLLKEQSDRDEFVAQVRTGFSEVEKTPRLAAAVQAVQGQLDLLTAGAHAQKAGIGFADATVHSVTRALRLRLDEAGLKPQDLAQSGLGYANLLFMATVFIQLQKAAEADLTLLLVEEPEAHLHPQLQTILMGYLEEEAARSRERRVEGEAWLGRIQIVVTTHSPHIATAVAPENLVVLQRHKHAGTVAPRENRTRAIAVRNLGLDAKTLNKVRRYLNATRSTMLFGPRVLLVEGIGEAILAPAFAQRLFTGERLQRFRGTAVIPIDGVDFKPYLHVLLAADSNGNRIAQRVAVITDGDFHGLDEKRKTDRPGDLRKQISDLGAADAAEVFSNETTLEPELLNADERNVPLLEEAWKNQRSGKKGDRDWRFLRSDSWEGETESLPKGWAEKITESRERKLRSCSARAKSARATSSRSFWRPRRRGARTSS</sequence>
<feature type="region of interest" description="Disordered" evidence="1">
    <location>
        <begin position="575"/>
        <end position="606"/>
    </location>
</feature>
<evidence type="ECO:0000313" key="5">
    <source>
        <dbReference type="Proteomes" id="UP000295281"/>
    </source>
</evidence>
<evidence type="ECO:0000259" key="2">
    <source>
        <dbReference type="Pfam" id="PF13175"/>
    </source>
</evidence>
<feature type="domain" description="Endonuclease GajA/Old nuclease/RecF-like AAA" evidence="2">
    <location>
        <begin position="257"/>
        <end position="344"/>
    </location>
</feature>
<feature type="compositionally biased region" description="Basic and acidic residues" evidence="1">
    <location>
        <begin position="132"/>
        <end position="145"/>
    </location>
</feature>
<keyword evidence="4" id="KW-0540">Nuclease</keyword>
<dbReference type="PANTHER" id="PTHR43581:SF4">
    <property type="entry name" value="ATP_GTP PHOSPHATASE"/>
    <property type="match status" value="1"/>
</dbReference>
<keyword evidence="4" id="KW-0378">Hydrolase</keyword>
<dbReference type="Pfam" id="PF20469">
    <property type="entry name" value="OLD-like_TOPRIM"/>
    <property type="match status" value="1"/>
</dbReference>
<evidence type="ECO:0000256" key="1">
    <source>
        <dbReference type="SAM" id="MobiDB-lite"/>
    </source>
</evidence>
<dbReference type="Pfam" id="PF13175">
    <property type="entry name" value="AAA_15"/>
    <property type="match status" value="2"/>
</dbReference>
<dbReference type="Gene3D" id="3.40.50.300">
    <property type="entry name" value="P-loop containing nucleotide triphosphate hydrolases"/>
    <property type="match status" value="1"/>
</dbReference>
<comment type="caution">
    <text evidence="4">The sequence shown here is derived from an EMBL/GenBank/DDBJ whole genome shotgun (WGS) entry which is preliminary data.</text>
</comment>
<feature type="domain" description="OLD protein-like TOPRIM" evidence="3">
    <location>
        <begin position="401"/>
        <end position="475"/>
    </location>
</feature>
<dbReference type="SUPFAM" id="SSF52540">
    <property type="entry name" value="P-loop containing nucleoside triphosphate hydrolases"/>
    <property type="match status" value="1"/>
</dbReference>
<dbReference type="CDD" id="cd01026">
    <property type="entry name" value="TOPRIM_OLD"/>
    <property type="match status" value="1"/>
</dbReference>
<dbReference type="Proteomes" id="UP000295281">
    <property type="component" value="Unassembled WGS sequence"/>
</dbReference>
<feature type="compositionally biased region" description="Low complexity" evidence="1">
    <location>
        <begin position="578"/>
        <end position="593"/>
    </location>
</feature>
<organism evidence="4 5">
    <name type="scientific">Actinorugispora endophytica</name>
    <dbReference type="NCBI Taxonomy" id="1605990"/>
    <lineage>
        <taxon>Bacteria</taxon>
        <taxon>Bacillati</taxon>
        <taxon>Actinomycetota</taxon>
        <taxon>Actinomycetes</taxon>
        <taxon>Streptosporangiales</taxon>
        <taxon>Nocardiopsidaceae</taxon>
        <taxon>Actinorugispora</taxon>
    </lineage>
</organism>
<dbReference type="RefSeq" id="WP_166655389.1">
    <property type="nucleotide sequence ID" value="NZ_SNYN01000002.1"/>
</dbReference>
<evidence type="ECO:0000313" key="4">
    <source>
        <dbReference type="EMBL" id="TDQ54446.1"/>
    </source>
</evidence>
<dbReference type="EMBL" id="SNYN01000002">
    <property type="protein sequence ID" value="TDQ54446.1"/>
    <property type="molecule type" value="Genomic_DNA"/>
</dbReference>
<evidence type="ECO:0000259" key="3">
    <source>
        <dbReference type="Pfam" id="PF20469"/>
    </source>
</evidence>